<dbReference type="EMBL" id="JACSDY010000011">
    <property type="protein sequence ID" value="KAF7415726.1"/>
    <property type="molecule type" value="Genomic_DNA"/>
</dbReference>
<keyword evidence="2" id="KW-1185">Reference proteome</keyword>
<dbReference type="Proteomes" id="UP000600918">
    <property type="component" value="Unassembled WGS sequence"/>
</dbReference>
<evidence type="ECO:0000313" key="1">
    <source>
        <dbReference type="EMBL" id="KAF7415726.1"/>
    </source>
</evidence>
<comment type="caution">
    <text evidence="1">The sequence shown here is derived from an EMBL/GenBank/DDBJ whole genome shotgun (WGS) entry which is preliminary data.</text>
</comment>
<evidence type="ECO:0000313" key="2">
    <source>
        <dbReference type="Proteomes" id="UP000600918"/>
    </source>
</evidence>
<name>A0A834NQR2_VESPE</name>
<dbReference type="AlphaFoldDB" id="A0A834NQR2"/>
<gene>
    <name evidence="1" type="ORF">H0235_012318</name>
</gene>
<reference evidence="1" key="1">
    <citation type="journal article" date="2020" name="G3 (Bethesda)">
        <title>High-Quality Assemblies for Three Invasive Social Wasps from the &lt;i&gt;Vespula&lt;/i&gt; Genus.</title>
        <authorList>
            <person name="Harrop T.W.R."/>
            <person name="Guhlin J."/>
            <person name="McLaughlin G.M."/>
            <person name="Permina E."/>
            <person name="Stockwell P."/>
            <person name="Gilligan J."/>
            <person name="Le Lec M.F."/>
            <person name="Gruber M.A.M."/>
            <person name="Quinn O."/>
            <person name="Lovegrove M."/>
            <person name="Duncan E.J."/>
            <person name="Remnant E.J."/>
            <person name="Van Eeckhoven J."/>
            <person name="Graham B."/>
            <person name="Knapp R.A."/>
            <person name="Langford K.W."/>
            <person name="Kronenberg Z."/>
            <person name="Press M.O."/>
            <person name="Eacker S.M."/>
            <person name="Wilson-Rankin E.E."/>
            <person name="Purcell J."/>
            <person name="Lester P.J."/>
            <person name="Dearden P.K."/>
        </authorList>
    </citation>
    <scope>NUCLEOTIDE SEQUENCE</scope>
    <source>
        <strain evidence="1">Volc-1</strain>
    </source>
</reference>
<protein>
    <submittedName>
        <fullName evidence="1">Uncharacterized protein</fullName>
    </submittedName>
</protein>
<organism evidence="1 2">
    <name type="scientific">Vespula pensylvanica</name>
    <name type="common">Western yellow jacket</name>
    <name type="synonym">Wasp</name>
    <dbReference type="NCBI Taxonomy" id="30213"/>
    <lineage>
        <taxon>Eukaryota</taxon>
        <taxon>Metazoa</taxon>
        <taxon>Ecdysozoa</taxon>
        <taxon>Arthropoda</taxon>
        <taxon>Hexapoda</taxon>
        <taxon>Insecta</taxon>
        <taxon>Pterygota</taxon>
        <taxon>Neoptera</taxon>
        <taxon>Endopterygota</taxon>
        <taxon>Hymenoptera</taxon>
        <taxon>Apocrita</taxon>
        <taxon>Aculeata</taxon>
        <taxon>Vespoidea</taxon>
        <taxon>Vespidae</taxon>
        <taxon>Vespinae</taxon>
        <taxon>Vespula</taxon>
    </lineage>
</organism>
<sequence>MTGWGPYEEIRILWITLDNFGELTENSCRENAGTELKHLRHGAGKQDVAQRGPLYRRDFTIEWPVNRPHTLELRGVSDRFNQFNNLVTQCHTSHLHFV</sequence>
<accession>A0A834NQR2</accession>
<proteinExistence type="predicted"/>